<feature type="region of interest" description="Disordered" evidence="1">
    <location>
        <begin position="21"/>
        <end position="197"/>
    </location>
</feature>
<evidence type="ECO:0000313" key="2">
    <source>
        <dbReference type="EMBL" id="OHT08076.1"/>
    </source>
</evidence>
<proteinExistence type="predicted"/>
<dbReference type="GeneID" id="94837905"/>
<organism evidence="2 3">
    <name type="scientific">Tritrichomonas foetus</name>
    <dbReference type="NCBI Taxonomy" id="1144522"/>
    <lineage>
        <taxon>Eukaryota</taxon>
        <taxon>Metamonada</taxon>
        <taxon>Parabasalia</taxon>
        <taxon>Tritrichomonadida</taxon>
        <taxon>Tritrichomonadidae</taxon>
        <taxon>Tritrichomonas</taxon>
    </lineage>
</organism>
<feature type="compositionally biased region" description="Polar residues" evidence="1">
    <location>
        <begin position="40"/>
        <end position="56"/>
    </location>
</feature>
<protein>
    <submittedName>
        <fullName evidence="2">Uncharacterized protein</fullName>
    </submittedName>
</protein>
<evidence type="ECO:0000313" key="3">
    <source>
        <dbReference type="Proteomes" id="UP000179807"/>
    </source>
</evidence>
<keyword evidence="3" id="KW-1185">Reference proteome</keyword>
<gene>
    <name evidence="2" type="ORF">TRFO_23517</name>
</gene>
<dbReference type="AlphaFoldDB" id="A0A1J4KED6"/>
<dbReference type="RefSeq" id="XP_068361212.1">
    <property type="nucleotide sequence ID" value="XM_068503201.1"/>
</dbReference>
<sequence length="458" mass="52074">MFLEDISSFRCKNRIQIDHNDIYGQGNRSHPNAPIRRGQVKNNHPINRQKLSFSSDSYDDSEVIPIISTKQTTSSPEIPTMKSDDSNSESSDSNSSSYSSSKPNENSVRKENSKQSNSGKDKKKAKSKDWTPKGISEPTKIRPTPSAPSVHMSPKFKRRYGITKPKVINEEKIKEIEDKTQNEKQESLSSSLKKENEEKAIEETAEKEVHSKNYVETIEKRELRKVVETPVVENEKKPDENKDYIIMYESNTFKSLWKRSIRMILNENVVFVCRSANTQFGKTHIVCSKFPCEIDSPTFEGLIVRHQSGYRFTLLTRNENDEYFQSMGFAFLHNVKSDRTIRAFQLAIPAEGNPVPVTTEKNKENDLSRIALSSQPPNNVKIYRSVLPRIGNDGTYVINLGIKESIPSTKNFIIEDNSGKNVMKLYKASNRFMGIRVLGDLPPIVMYTISVAITTSSK</sequence>
<evidence type="ECO:0000256" key="1">
    <source>
        <dbReference type="SAM" id="MobiDB-lite"/>
    </source>
</evidence>
<dbReference type="EMBL" id="MLAK01000678">
    <property type="protein sequence ID" value="OHT08076.1"/>
    <property type="molecule type" value="Genomic_DNA"/>
</dbReference>
<name>A0A1J4KED6_9EUKA</name>
<feature type="compositionally biased region" description="Polar residues" evidence="1">
    <location>
        <begin position="68"/>
        <end position="77"/>
    </location>
</feature>
<reference evidence="2" key="1">
    <citation type="submission" date="2016-10" db="EMBL/GenBank/DDBJ databases">
        <authorList>
            <person name="Benchimol M."/>
            <person name="Almeida L.G."/>
            <person name="Vasconcelos A.T."/>
            <person name="Perreira-Neves A."/>
            <person name="Rosa I.A."/>
            <person name="Tasca T."/>
            <person name="Bogo M.R."/>
            <person name="de Souza W."/>
        </authorList>
    </citation>
    <scope>NUCLEOTIDE SEQUENCE [LARGE SCALE GENOMIC DNA]</scope>
    <source>
        <strain evidence="2">K</strain>
    </source>
</reference>
<feature type="compositionally biased region" description="Basic and acidic residues" evidence="1">
    <location>
        <begin position="167"/>
        <end position="197"/>
    </location>
</feature>
<dbReference type="VEuPathDB" id="TrichDB:TRFO_23517"/>
<dbReference type="Proteomes" id="UP000179807">
    <property type="component" value="Unassembled WGS sequence"/>
</dbReference>
<feature type="compositionally biased region" description="Low complexity" evidence="1">
    <location>
        <begin position="88"/>
        <end position="106"/>
    </location>
</feature>
<accession>A0A1J4KED6</accession>
<comment type="caution">
    <text evidence="2">The sequence shown here is derived from an EMBL/GenBank/DDBJ whole genome shotgun (WGS) entry which is preliminary data.</text>
</comment>